<dbReference type="STRING" id="446469.Sked_08940"/>
<feature type="transmembrane region" description="Helical" evidence="1">
    <location>
        <begin position="60"/>
        <end position="81"/>
    </location>
</feature>
<keyword evidence="1" id="KW-0472">Membrane</keyword>
<sequence length="657" mass="69893">MLEEIWAVCASLLLAVVPGAAVLVAARLRGWVLVASPLVTYGIVTIGGALCTWTGISWSIWGLLLSTVLWVAVALALSAFVPQVLQPVVTDDSDSTEGSPVTGEHAEVASPLTHRLTWKVHGLVAACAAFGGLFGAYVLRRGMGSLNSVVQDWDGVFHGAVVRWIADTGDLSQSSIAQLNNRETVDTFFYPSSWHGLAALGWDLGVDSVPRLLNAGSLMMPILLAFGIAGLVLRATRNPVMAGASAILVTMPSALVFDTLWRGPLIPFAVGLAMVPALVLLFDKALTHRSTGLFLATGLAAGGVVGVHPSGVYTAFIFLVPWILQRWITRRQLIVGDLLSIVAIGFVAALVAAPSLLTAISASTGARQDWPAVETAGQAVGEALLLNHARSGPQWAIVLLAVVGVLTFRRVRGLWWFWVAGIISLGLFVLAAAYDTPLAEDLTAPWWNDRWRFAAMVGMFVAVAAGVGVAAIVERVPRWVAGLTPVGIKTATAGVVVVLVGSFSMLSHAGYAEQNSSRMYWNFQSGSVIGQDDLELWSKAADIVPEGQMVLNDPTDGSTWMLAMEGLRPFFGGITLAIPNQAGLTATQEAILFHLSDIATDQEVRDIVDEYGIEYVIVGDGWIHGMSRAAGFLDLEDNPSFELVEQVGEAQLFRIVG</sequence>
<feature type="transmembrane region" description="Helical" evidence="1">
    <location>
        <begin position="31"/>
        <end position="53"/>
    </location>
</feature>
<dbReference type="OrthoDB" id="3251757at2"/>
<feature type="transmembrane region" description="Helical" evidence="1">
    <location>
        <begin position="486"/>
        <end position="506"/>
    </location>
</feature>
<evidence type="ECO:0000256" key="1">
    <source>
        <dbReference type="SAM" id="Phobius"/>
    </source>
</evidence>
<keyword evidence="1" id="KW-0812">Transmembrane</keyword>
<proteinExistence type="predicted"/>
<dbReference type="RefSeq" id="WP_012865914.1">
    <property type="nucleotide sequence ID" value="NC_013521.1"/>
</dbReference>
<keyword evidence="1" id="KW-1133">Transmembrane helix</keyword>
<gene>
    <name evidence="2" type="ordered locus">Sked_08940</name>
</gene>
<dbReference type="KEGG" id="ske:Sked_08940"/>
<feature type="transmembrane region" description="Helical" evidence="1">
    <location>
        <begin position="415"/>
        <end position="434"/>
    </location>
</feature>
<dbReference type="Proteomes" id="UP000000322">
    <property type="component" value="Chromosome"/>
</dbReference>
<feature type="transmembrane region" description="Helical" evidence="1">
    <location>
        <begin position="392"/>
        <end position="408"/>
    </location>
</feature>
<feature type="transmembrane region" description="Helical" evidence="1">
    <location>
        <begin position="294"/>
        <end position="324"/>
    </location>
</feature>
<dbReference type="AlphaFoldDB" id="D1BC65"/>
<feature type="transmembrane region" description="Helical" evidence="1">
    <location>
        <begin position="120"/>
        <end position="139"/>
    </location>
</feature>
<organism evidence="2 3">
    <name type="scientific">Sanguibacter keddieii (strain ATCC 51767 / DSM 10542 / NCFB 3025 / ST-74)</name>
    <dbReference type="NCBI Taxonomy" id="446469"/>
    <lineage>
        <taxon>Bacteria</taxon>
        <taxon>Bacillati</taxon>
        <taxon>Actinomycetota</taxon>
        <taxon>Actinomycetes</taxon>
        <taxon>Micrococcales</taxon>
        <taxon>Sanguibacteraceae</taxon>
        <taxon>Sanguibacter</taxon>
    </lineage>
</organism>
<dbReference type="Pfam" id="PF20176">
    <property type="entry name" value="DUF6541"/>
    <property type="match status" value="1"/>
</dbReference>
<feature type="transmembrane region" description="Helical" evidence="1">
    <location>
        <begin position="336"/>
        <end position="360"/>
    </location>
</feature>
<evidence type="ECO:0000313" key="2">
    <source>
        <dbReference type="EMBL" id="ACZ20845.1"/>
    </source>
</evidence>
<dbReference type="EMBL" id="CP001819">
    <property type="protein sequence ID" value="ACZ20845.1"/>
    <property type="molecule type" value="Genomic_DNA"/>
</dbReference>
<reference evidence="2 3" key="1">
    <citation type="journal article" date="2009" name="Stand. Genomic Sci.">
        <title>Complete genome sequence of Sanguibacter keddieii type strain (ST-74).</title>
        <authorList>
            <person name="Ivanova N."/>
            <person name="Sikorski J."/>
            <person name="Sims D."/>
            <person name="Brettin T."/>
            <person name="Detter J.C."/>
            <person name="Han C."/>
            <person name="Lapidus A."/>
            <person name="Copeland A."/>
            <person name="Glavina Del Rio T."/>
            <person name="Nolan M."/>
            <person name="Chen F."/>
            <person name="Lucas S."/>
            <person name="Tice H."/>
            <person name="Cheng J.F."/>
            <person name="Bruce D."/>
            <person name="Goodwin L."/>
            <person name="Pitluck S."/>
            <person name="Pati A."/>
            <person name="Mavromatis K."/>
            <person name="Chen A."/>
            <person name="Palaniappan K."/>
            <person name="D'haeseleer P."/>
            <person name="Chain P."/>
            <person name="Bristow J."/>
            <person name="Eisen J.A."/>
            <person name="Markowitz V."/>
            <person name="Hugenholtz P."/>
            <person name="Goker M."/>
            <person name="Pukall R."/>
            <person name="Klenk H.P."/>
            <person name="Kyrpides N.C."/>
        </authorList>
    </citation>
    <scope>NUCLEOTIDE SEQUENCE [LARGE SCALE GENOMIC DNA]</scope>
    <source>
        <strain evidence="3">ATCC 51767 / DSM 10542 / NCFB 3025 / ST-74</strain>
    </source>
</reference>
<evidence type="ECO:0000313" key="3">
    <source>
        <dbReference type="Proteomes" id="UP000000322"/>
    </source>
</evidence>
<dbReference type="eggNOG" id="COG5617">
    <property type="taxonomic scope" value="Bacteria"/>
</dbReference>
<feature type="transmembrane region" description="Helical" evidence="1">
    <location>
        <begin position="264"/>
        <end position="282"/>
    </location>
</feature>
<dbReference type="HOGENOM" id="CLU_017691_0_0_11"/>
<dbReference type="InterPro" id="IPR046671">
    <property type="entry name" value="DUF6541"/>
</dbReference>
<feature type="transmembrane region" description="Helical" evidence="1">
    <location>
        <begin position="454"/>
        <end position="474"/>
    </location>
</feature>
<name>D1BC65_SANKS</name>
<keyword evidence="3" id="KW-1185">Reference proteome</keyword>
<protein>
    <recommendedName>
        <fullName evidence="4">Glycosyltransferase RgtA/B/C/D-like domain-containing protein</fullName>
    </recommendedName>
</protein>
<evidence type="ECO:0008006" key="4">
    <source>
        <dbReference type="Google" id="ProtNLM"/>
    </source>
</evidence>
<feature type="transmembrane region" description="Helical" evidence="1">
    <location>
        <begin position="212"/>
        <end position="233"/>
    </location>
</feature>
<accession>D1BC65</accession>